<dbReference type="EMBL" id="JBBPBN010000021">
    <property type="protein sequence ID" value="KAK9016193.1"/>
    <property type="molecule type" value="Genomic_DNA"/>
</dbReference>
<proteinExistence type="inferred from homology"/>
<dbReference type="InterPro" id="IPR036396">
    <property type="entry name" value="Cyt_P450_sf"/>
</dbReference>
<keyword evidence="7" id="KW-1133">Transmembrane helix</keyword>
<evidence type="ECO:0000256" key="3">
    <source>
        <dbReference type="ARBA" id="ARBA00022723"/>
    </source>
</evidence>
<keyword evidence="9" id="KW-1185">Reference proteome</keyword>
<feature type="transmembrane region" description="Helical" evidence="7">
    <location>
        <begin position="43"/>
        <end position="62"/>
    </location>
</feature>
<dbReference type="PRINTS" id="PR00385">
    <property type="entry name" value="P450"/>
</dbReference>
<accession>A0ABR2RTR3</accession>
<evidence type="ECO:0000256" key="4">
    <source>
        <dbReference type="ARBA" id="ARBA00023002"/>
    </source>
</evidence>
<dbReference type="Pfam" id="PF00067">
    <property type="entry name" value="p450"/>
    <property type="match status" value="1"/>
</dbReference>
<dbReference type="PANTHER" id="PTHR47955:SF8">
    <property type="entry name" value="CYTOCHROME P450 71D11-LIKE"/>
    <property type="match status" value="1"/>
</dbReference>
<name>A0ABR2RTR3_9ROSI</name>
<dbReference type="CDD" id="cd11072">
    <property type="entry name" value="CYP71-like"/>
    <property type="match status" value="1"/>
</dbReference>
<evidence type="ECO:0000256" key="7">
    <source>
        <dbReference type="SAM" id="Phobius"/>
    </source>
</evidence>
<reference evidence="8 9" key="1">
    <citation type="journal article" date="2024" name="G3 (Bethesda)">
        <title>Genome assembly of Hibiscus sabdariffa L. provides insights into metabolisms of medicinal natural products.</title>
        <authorList>
            <person name="Kim T."/>
        </authorList>
    </citation>
    <scope>NUCLEOTIDE SEQUENCE [LARGE SCALE GENOMIC DNA]</scope>
    <source>
        <strain evidence="8">TK-2024</strain>
        <tissue evidence="8">Old leaves</tissue>
    </source>
</reference>
<sequence length="539" mass="60918">MRHTIAKMGACLIKLHVCSGFDLPLPIDVYIIFALKKSSFPHVMDPLSIICLFIFVSIVQILKPKPPVKRLPPGPWKLPLIGNMHQLLGSMPHQTLASLAHKHGPLIHLKTGVVSNIVISSPQLAKEALKTNDIRFASRPHILASKIMSYDSTNIVFSPYGSYWRHLRKICVTELLSVKRVESFRRIREEEVLNFIHSIALSEGSPINLSKKIFSLTYGVTSRAAFSGKSKDLETFISIITQVSKLSGKFTIADMYPSLKLLELLSGRPKLEKLHKEADRILEDIITEHKERRKILDDRNGEEVKDLVDILLDLQENGELEFPLSVDNIKAIILDMFSAGSETSSITVEWTMAELLKNPRIMEKAKNEVRQAFDGRGNVDEAGIHELKFLKAVIKESLRLHPSVPLVLRECREGCRLDGYDIPIKSKVLINTGVIGKDPKHWNDADMFYPERFLENSIDFKGTDFRYIPFGAGRRICPGISFALGNIELPIAQLLFHFDWKLPNGMKSEDLDMTEALGLSIRRKHELFAVPIAYHPLVE</sequence>
<keyword evidence="3 6" id="KW-0479">Metal-binding</keyword>
<dbReference type="Proteomes" id="UP001396334">
    <property type="component" value="Unassembled WGS sequence"/>
</dbReference>
<evidence type="ECO:0000313" key="8">
    <source>
        <dbReference type="EMBL" id="KAK9016193.1"/>
    </source>
</evidence>
<dbReference type="InterPro" id="IPR002401">
    <property type="entry name" value="Cyt_P450_E_grp-I"/>
</dbReference>
<evidence type="ECO:0000256" key="5">
    <source>
        <dbReference type="ARBA" id="ARBA00023004"/>
    </source>
</evidence>
<evidence type="ECO:0000256" key="2">
    <source>
        <dbReference type="ARBA" id="ARBA00022617"/>
    </source>
</evidence>
<comment type="similarity">
    <text evidence="1 6">Belongs to the cytochrome P450 family.</text>
</comment>
<evidence type="ECO:0000256" key="6">
    <source>
        <dbReference type="RuleBase" id="RU000461"/>
    </source>
</evidence>
<dbReference type="Gene3D" id="1.10.630.10">
    <property type="entry name" value="Cytochrome P450"/>
    <property type="match status" value="1"/>
</dbReference>
<keyword evidence="7" id="KW-0812">Transmembrane</keyword>
<keyword evidence="6" id="KW-0503">Monooxygenase</keyword>
<keyword evidence="5 6" id="KW-0408">Iron</keyword>
<evidence type="ECO:0008006" key="10">
    <source>
        <dbReference type="Google" id="ProtNLM"/>
    </source>
</evidence>
<evidence type="ECO:0000313" key="9">
    <source>
        <dbReference type="Proteomes" id="UP001396334"/>
    </source>
</evidence>
<dbReference type="InterPro" id="IPR017972">
    <property type="entry name" value="Cyt_P450_CS"/>
</dbReference>
<dbReference type="PROSITE" id="PS00086">
    <property type="entry name" value="CYTOCHROME_P450"/>
    <property type="match status" value="1"/>
</dbReference>
<organism evidence="8 9">
    <name type="scientific">Hibiscus sabdariffa</name>
    <name type="common">roselle</name>
    <dbReference type="NCBI Taxonomy" id="183260"/>
    <lineage>
        <taxon>Eukaryota</taxon>
        <taxon>Viridiplantae</taxon>
        <taxon>Streptophyta</taxon>
        <taxon>Embryophyta</taxon>
        <taxon>Tracheophyta</taxon>
        <taxon>Spermatophyta</taxon>
        <taxon>Magnoliopsida</taxon>
        <taxon>eudicotyledons</taxon>
        <taxon>Gunneridae</taxon>
        <taxon>Pentapetalae</taxon>
        <taxon>rosids</taxon>
        <taxon>malvids</taxon>
        <taxon>Malvales</taxon>
        <taxon>Malvaceae</taxon>
        <taxon>Malvoideae</taxon>
        <taxon>Hibiscus</taxon>
    </lineage>
</organism>
<keyword evidence="2 6" id="KW-0349">Heme</keyword>
<keyword evidence="7" id="KW-0472">Membrane</keyword>
<dbReference type="InterPro" id="IPR001128">
    <property type="entry name" value="Cyt_P450"/>
</dbReference>
<dbReference type="SUPFAM" id="SSF48264">
    <property type="entry name" value="Cytochrome P450"/>
    <property type="match status" value="1"/>
</dbReference>
<comment type="caution">
    <text evidence="8">The sequence shown here is derived from an EMBL/GenBank/DDBJ whole genome shotgun (WGS) entry which is preliminary data.</text>
</comment>
<keyword evidence="4 6" id="KW-0560">Oxidoreductase</keyword>
<protein>
    <recommendedName>
        <fullName evidence="10">Cytochrome P450</fullName>
    </recommendedName>
</protein>
<dbReference type="PANTHER" id="PTHR47955">
    <property type="entry name" value="CYTOCHROME P450 FAMILY 71 PROTEIN"/>
    <property type="match status" value="1"/>
</dbReference>
<gene>
    <name evidence="8" type="ORF">V6N11_007273</name>
</gene>
<dbReference type="PRINTS" id="PR00463">
    <property type="entry name" value="EP450I"/>
</dbReference>
<evidence type="ECO:0000256" key="1">
    <source>
        <dbReference type="ARBA" id="ARBA00010617"/>
    </source>
</evidence>